<name>E4X6F0_OIKDI</name>
<dbReference type="AlphaFoldDB" id="E4X6F0"/>
<evidence type="ECO:0000256" key="1">
    <source>
        <dbReference type="SAM" id="MobiDB-lite"/>
    </source>
</evidence>
<dbReference type="EMBL" id="FN653027">
    <property type="protein sequence ID" value="CBY07914.1"/>
    <property type="molecule type" value="Genomic_DNA"/>
</dbReference>
<dbReference type="Proteomes" id="UP000001307">
    <property type="component" value="Unassembled WGS sequence"/>
</dbReference>
<dbReference type="InParanoid" id="E4X6F0"/>
<sequence length="125" mass="14363">MSELERPAEITKAPPPPPAPGSAPRFSAEYTTLLAIYHFCGHFKSFKYSFSKFTIAWRVESQARQRLHVCLLTNIWKGPGKQVKNQKRGKCVRSLNSDFSDLFLQFSQSQVKTLCKPKLKNFLRQ</sequence>
<gene>
    <name evidence="2" type="ORF">GSOID_T00003276001</name>
</gene>
<evidence type="ECO:0000313" key="2">
    <source>
        <dbReference type="EMBL" id="CBY07914.1"/>
    </source>
</evidence>
<keyword evidence="3" id="KW-1185">Reference proteome</keyword>
<accession>E4X6F0</accession>
<feature type="region of interest" description="Disordered" evidence="1">
    <location>
        <begin position="1"/>
        <end position="24"/>
    </location>
</feature>
<evidence type="ECO:0000313" key="3">
    <source>
        <dbReference type="Proteomes" id="UP000001307"/>
    </source>
</evidence>
<proteinExistence type="predicted"/>
<protein>
    <submittedName>
        <fullName evidence="2">Uncharacterized protein</fullName>
    </submittedName>
</protein>
<reference evidence="2 3" key="1">
    <citation type="journal article" date="2010" name="Science">
        <title>Plasticity of animal genome architecture unmasked by rapid evolution of a pelagic tunicate.</title>
        <authorList>
            <person name="Denoeud F."/>
            <person name="Henriet S."/>
            <person name="Mungpakdee S."/>
            <person name="Aury J.M."/>
            <person name="Da Silva C."/>
            <person name="Brinkmann H."/>
            <person name="Mikhaleva J."/>
            <person name="Olsen L.C."/>
            <person name="Jubin C."/>
            <person name="Canestro C."/>
            <person name="Bouquet J.M."/>
            <person name="Danks G."/>
            <person name="Poulain J."/>
            <person name="Campsteijn C."/>
            <person name="Adamski M."/>
            <person name="Cross I."/>
            <person name="Yadetie F."/>
            <person name="Muffato M."/>
            <person name="Louis A."/>
            <person name="Butcher S."/>
            <person name="Tsagkogeorga G."/>
            <person name="Konrad A."/>
            <person name="Singh S."/>
            <person name="Jensen M.F."/>
            <person name="Cong E.H."/>
            <person name="Eikeseth-Otteraa H."/>
            <person name="Noel B."/>
            <person name="Anthouard V."/>
            <person name="Porcel B.M."/>
            <person name="Kachouri-Lafond R."/>
            <person name="Nishino A."/>
            <person name="Ugolini M."/>
            <person name="Chourrout P."/>
            <person name="Nishida H."/>
            <person name="Aasland R."/>
            <person name="Huzurbazar S."/>
            <person name="Westhof E."/>
            <person name="Delsuc F."/>
            <person name="Lehrach H."/>
            <person name="Reinhardt R."/>
            <person name="Weissenbach J."/>
            <person name="Roy S.W."/>
            <person name="Artiguenave F."/>
            <person name="Postlethwait J.H."/>
            <person name="Manak J.R."/>
            <person name="Thompson E.M."/>
            <person name="Jaillon O."/>
            <person name="Du Pasquier L."/>
            <person name="Boudinot P."/>
            <person name="Liberles D.A."/>
            <person name="Volff J.N."/>
            <person name="Philippe H."/>
            <person name="Lenhard B."/>
            <person name="Roest Crollius H."/>
            <person name="Wincker P."/>
            <person name="Chourrout D."/>
        </authorList>
    </citation>
    <scope>NUCLEOTIDE SEQUENCE [LARGE SCALE GENOMIC DNA]</scope>
</reference>
<organism evidence="2 3">
    <name type="scientific">Oikopleura dioica</name>
    <name type="common">Tunicate</name>
    <dbReference type="NCBI Taxonomy" id="34765"/>
    <lineage>
        <taxon>Eukaryota</taxon>
        <taxon>Metazoa</taxon>
        <taxon>Chordata</taxon>
        <taxon>Tunicata</taxon>
        <taxon>Appendicularia</taxon>
        <taxon>Copelata</taxon>
        <taxon>Oikopleuridae</taxon>
        <taxon>Oikopleura</taxon>
    </lineage>
</organism>